<feature type="transmembrane region" description="Helical" evidence="1">
    <location>
        <begin position="109"/>
        <end position="130"/>
    </location>
</feature>
<comment type="caution">
    <text evidence="2">The sequence shown here is derived from an EMBL/GenBank/DDBJ whole genome shotgun (WGS) entry which is preliminary data.</text>
</comment>
<evidence type="ECO:0000256" key="1">
    <source>
        <dbReference type="SAM" id="Phobius"/>
    </source>
</evidence>
<keyword evidence="1" id="KW-0812">Transmembrane</keyword>
<feature type="transmembrane region" description="Helical" evidence="1">
    <location>
        <begin position="76"/>
        <end position="97"/>
    </location>
</feature>
<feature type="transmembrane region" description="Helical" evidence="1">
    <location>
        <begin position="158"/>
        <end position="185"/>
    </location>
</feature>
<keyword evidence="1" id="KW-0472">Membrane</keyword>
<sequence length="236" mass="25483">MAFGRFQTSLLASAVNVYALGILSYAFNHLRFRAQALPRAISLHPNMAYQNVINEANYYTNCHQQWKATVSILKRLWAKASSSAIFLSMLSLALLQISSAIETGLAFKLSLIALVFSGSGLIASTINICLGPDDGINGYLLEWTGASDSLQRKGSLSFWFSLVSPMVSVVWGVIFNISAILAIIWTPEGETAPNGARSGKAVNSASGILLTALIVGNLFQTLQLLRIVRKCSTPPK</sequence>
<dbReference type="EMBL" id="NHYE01005482">
    <property type="protein sequence ID" value="PPQ71908.1"/>
    <property type="molecule type" value="Genomic_DNA"/>
</dbReference>
<gene>
    <name evidence="2" type="ORF">CVT26_007203</name>
</gene>
<evidence type="ECO:0000313" key="3">
    <source>
        <dbReference type="Proteomes" id="UP000284706"/>
    </source>
</evidence>
<keyword evidence="1" id="KW-1133">Transmembrane helix</keyword>
<dbReference type="AlphaFoldDB" id="A0A409W088"/>
<dbReference type="InParanoid" id="A0A409W088"/>
<keyword evidence="3" id="KW-1185">Reference proteome</keyword>
<feature type="transmembrane region" description="Helical" evidence="1">
    <location>
        <begin position="205"/>
        <end position="228"/>
    </location>
</feature>
<organism evidence="2 3">
    <name type="scientific">Gymnopilus dilepis</name>
    <dbReference type="NCBI Taxonomy" id="231916"/>
    <lineage>
        <taxon>Eukaryota</taxon>
        <taxon>Fungi</taxon>
        <taxon>Dikarya</taxon>
        <taxon>Basidiomycota</taxon>
        <taxon>Agaricomycotina</taxon>
        <taxon>Agaricomycetes</taxon>
        <taxon>Agaricomycetidae</taxon>
        <taxon>Agaricales</taxon>
        <taxon>Agaricineae</taxon>
        <taxon>Hymenogastraceae</taxon>
        <taxon>Gymnopilus</taxon>
    </lineage>
</organism>
<name>A0A409W088_9AGAR</name>
<reference evidence="2 3" key="1">
    <citation type="journal article" date="2018" name="Evol. Lett.">
        <title>Horizontal gene cluster transfer increased hallucinogenic mushroom diversity.</title>
        <authorList>
            <person name="Reynolds H.T."/>
            <person name="Vijayakumar V."/>
            <person name="Gluck-Thaler E."/>
            <person name="Korotkin H.B."/>
            <person name="Matheny P.B."/>
            <person name="Slot J.C."/>
        </authorList>
    </citation>
    <scope>NUCLEOTIDE SEQUENCE [LARGE SCALE GENOMIC DNA]</scope>
    <source>
        <strain evidence="2 3">SRW20</strain>
    </source>
</reference>
<accession>A0A409W088</accession>
<feature type="transmembrane region" description="Helical" evidence="1">
    <location>
        <begin position="6"/>
        <end position="27"/>
    </location>
</feature>
<dbReference type="Proteomes" id="UP000284706">
    <property type="component" value="Unassembled WGS sequence"/>
</dbReference>
<dbReference type="OrthoDB" id="3056775at2759"/>
<protein>
    <submittedName>
        <fullName evidence="2">Uncharacterized protein</fullName>
    </submittedName>
</protein>
<proteinExistence type="predicted"/>
<evidence type="ECO:0000313" key="2">
    <source>
        <dbReference type="EMBL" id="PPQ71908.1"/>
    </source>
</evidence>